<keyword evidence="4 7" id="KW-0812">Transmembrane</keyword>
<dbReference type="InterPro" id="IPR004638">
    <property type="entry name" value="EmrB-like"/>
</dbReference>
<keyword evidence="2" id="KW-0813">Transport</keyword>
<keyword evidence="3" id="KW-1003">Cell membrane</keyword>
<evidence type="ECO:0000256" key="6">
    <source>
        <dbReference type="ARBA" id="ARBA00023136"/>
    </source>
</evidence>
<dbReference type="Proteomes" id="UP000776276">
    <property type="component" value="Unassembled WGS sequence"/>
</dbReference>
<sequence>MSAPAGSAGSAQPEQKADAAAWLAVVAGTLGAMMATLDISIVNSSLPTIQGEIGASGTEGTWIATAYLVAEIIIIPLSGWLEKVLGLRTLLLVAAGLFTIFSMLCGISTTLPMMIVGRVGQGFTGGALIPTAMTIIATRLPRSQQPIGNTLFGMTAILGPVAGPVLGGWLTENVSWHYAFFINLPVGAMLLTLLLVAMPHQKPNFGMLREADWLGIAGMALGLGGLTVVLEEGEREQWFSSSLIIWLTLVSMVGFALVAAGQILAKKPVIRLALLRDRQFGSVVMMVVVIGMVIYGTSYVIPQFLVTISGYNSLQSGWVVLLSGVPMLMMMPITPLLLRHVDIRISVIFGLVLLAVSAYMETSITVFSDGADFVDSQLLRGVGTVCVMMFLNQAAIRSVPPQQAADAAGLYNAARNLGGSFALAGIAVIQDQRLWLHSRRMEESLHANSAMVQDYMAGQAARLGGEAAAFQSLGNTIQAQALTMTYADLFWILTVGIVLMLPLVFFLRPLPMGAKPVQAH</sequence>
<evidence type="ECO:0000313" key="9">
    <source>
        <dbReference type="EMBL" id="MBU3079330.1"/>
    </source>
</evidence>
<evidence type="ECO:0000256" key="1">
    <source>
        <dbReference type="ARBA" id="ARBA00004651"/>
    </source>
</evidence>
<evidence type="ECO:0000256" key="5">
    <source>
        <dbReference type="ARBA" id="ARBA00022989"/>
    </source>
</evidence>
<dbReference type="RefSeq" id="WP_216327308.1">
    <property type="nucleotide sequence ID" value="NZ_JAHKRT010000009.1"/>
</dbReference>
<feature type="transmembrane region" description="Helical" evidence="7">
    <location>
        <begin position="176"/>
        <end position="199"/>
    </location>
</feature>
<proteinExistence type="predicted"/>
<dbReference type="PANTHER" id="PTHR23501">
    <property type="entry name" value="MAJOR FACILITATOR SUPERFAMILY"/>
    <property type="match status" value="1"/>
</dbReference>
<feature type="transmembrane region" description="Helical" evidence="7">
    <location>
        <begin position="345"/>
        <end position="366"/>
    </location>
</feature>
<protein>
    <submittedName>
        <fullName evidence="9">DHA2 family efflux MFS transporter permease subunit</fullName>
    </submittedName>
</protein>
<keyword evidence="10" id="KW-1185">Reference proteome</keyword>
<feature type="domain" description="Major facilitator superfamily (MFS) profile" evidence="8">
    <location>
        <begin position="24"/>
        <end position="512"/>
    </location>
</feature>
<dbReference type="EMBL" id="JAHKRT010000009">
    <property type="protein sequence ID" value="MBU3079330.1"/>
    <property type="molecule type" value="Genomic_DNA"/>
</dbReference>
<feature type="transmembrane region" description="Helical" evidence="7">
    <location>
        <begin position="150"/>
        <end position="170"/>
    </location>
</feature>
<dbReference type="InterPro" id="IPR011701">
    <property type="entry name" value="MFS"/>
</dbReference>
<feature type="transmembrane region" description="Helical" evidence="7">
    <location>
        <begin position="489"/>
        <end position="507"/>
    </location>
</feature>
<evidence type="ECO:0000313" key="10">
    <source>
        <dbReference type="Proteomes" id="UP000776276"/>
    </source>
</evidence>
<keyword evidence="6 7" id="KW-0472">Membrane</keyword>
<name>A0ABS6BQ47_9SPHN</name>
<dbReference type="PANTHER" id="PTHR23501:SF51">
    <property type="entry name" value="MULTIDRUG RESISTANCE PROTEIN B"/>
    <property type="match status" value="1"/>
</dbReference>
<dbReference type="CDD" id="cd17503">
    <property type="entry name" value="MFS_LmrB_MDR_like"/>
    <property type="match status" value="1"/>
</dbReference>
<evidence type="ECO:0000256" key="4">
    <source>
        <dbReference type="ARBA" id="ARBA00022692"/>
    </source>
</evidence>
<feature type="transmembrane region" description="Helical" evidence="7">
    <location>
        <begin position="62"/>
        <end position="81"/>
    </location>
</feature>
<keyword evidence="5 7" id="KW-1133">Transmembrane helix</keyword>
<feature type="transmembrane region" description="Helical" evidence="7">
    <location>
        <begin position="20"/>
        <end position="42"/>
    </location>
</feature>
<feature type="transmembrane region" description="Helical" evidence="7">
    <location>
        <begin position="284"/>
        <end position="306"/>
    </location>
</feature>
<dbReference type="PROSITE" id="PS50850">
    <property type="entry name" value="MFS"/>
    <property type="match status" value="1"/>
</dbReference>
<feature type="transmembrane region" description="Helical" evidence="7">
    <location>
        <begin position="211"/>
        <end position="230"/>
    </location>
</feature>
<comment type="caution">
    <text evidence="9">The sequence shown here is derived from an EMBL/GenBank/DDBJ whole genome shotgun (WGS) entry which is preliminary data.</text>
</comment>
<comment type="subcellular location">
    <subcellularLocation>
        <location evidence="1">Cell membrane</location>
        <topology evidence="1">Multi-pass membrane protein</topology>
    </subcellularLocation>
</comment>
<evidence type="ECO:0000256" key="2">
    <source>
        <dbReference type="ARBA" id="ARBA00022448"/>
    </source>
</evidence>
<feature type="transmembrane region" description="Helical" evidence="7">
    <location>
        <begin position="318"/>
        <end position="338"/>
    </location>
</feature>
<evidence type="ECO:0000259" key="8">
    <source>
        <dbReference type="PROSITE" id="PS50850"/>
    </source>
</evidence>
<gene>
    <name evidence="9" type="ORF">KOF26_15845</name>
</gene>
<feature type="transmembrane region" description="Helical" evidence="7">
    <location>
        <begin position="119"/>
        <end position="138"/>
    </location>
</feature>
<dbReference type="NCBIfam" id="TIGR00711">
    <property type="entry name" value="efflux_EmrB"/>
    <property type="match status" value="1"/>
</dbReference>
<evidence type="ECO:0000256" key="3">
    <source>
        <dbReference type="ARBA" id="ARBA00022475"/>
    </source>
</evidence>
<accession>A0ABS6BQ47</accession>
<reference evidence="9 10" key="1">
    <citation type="submission" date="2021-06" db="EMBL/GenBank/DDBJ databases">
        <title>Sphingomonas sp. XMGL2, whole genome shotgun sequencing project.</title>
        <authorList>
            <person name="Zhao G."/>
            <person name="Shen L."/>
        </authorList>
    </citation>
    <scope>NUCLEOTIDE SEQUENCE [LARGE SCALE GENOMIC DNA]</scope>
    <source>
        <strain evidence="9 10">XMGL2</strain>
    </source>
</reference>
<feature type="transmembrane region" description="Helical" evidence="7">
    <location>
        <begin position="90"/>
        <end position="113"/>
    </location>
</feature>
<evidence type="ECO:0000256" key="7">
    <source>
        <dbReference type="SAM" id="Phobius"/>
    </source>
</evidence>
<feature type="transmembrane region" description="Helical" evidence="7">
    <location>
        <begin position="242"/>
        <end position="264"/>
    </location>
</feature>
<dbReference type="InterPro" id="IPR020846">
    <property type="entry name" value="MFS_dom"/>
</dbReference>
<dbReference type="Pfam" id="PF07690">
    <property type="entry name" value="MFS_1"/>
    <property type="match status" value="1"/>
</dbReference>
<organism evidence="9 10">
    <name type="scientific">Sphingomonas quercus</name>
    <dbReference type="NCBI Taxonomy" id="2842451"/>
    <lineage>
        <taxon>Bacteria</taxon>
        <taxon>Pseudomonadati</taxon>
        <taxon>Pseudomonadota</taxon>
        <taxon>Alphaproteobacteria</taxon>
        <taxon>Sphingomonadales</taxon>
        <taxon>Sphingomonadaceae</taxon>
        <taxon>Sphingomonas</taxon>
    </lineage>
</organism>